<comment type="catalytic activity">
    <reaction evidence="32">
        <text>N(omega)-methyl-L-arginine + glyoxylate = 5-(3-methylguanidino)-2-oxopentanoate + glycine</text>
        <dbReference type="Rhea" id="RHEA:77323"/>
        <dbReference type="ChEBI" id="CHEBI:36655"/>
        <dbReference type="ChEBI" id="CHEBI:57305"/>
        <dbReference type="ChEBI" id="CHEBI:114953"/>
        <dbReference type="ChEBI" id="CHEBI:197314"/>
    </reaction>
</comment>
<evidence type="ECO:0000256" key="1">
    <source>
        <dbReference type="ARBA" id="ARBA00001933"/>
    </source>
</evidence>
<organism evidence="36 37">
    <name type="scientific">Dreissena polymorpha</name>
    <name type="common">Zebra mussel</name>
    <name type="synonym">Mytilus polymorpha</name>
    <dbReference type="NCBI Taxonomy" id="45954"/>
    <lineage>
        <taxon>Eukaryota</taxon>
        <taxon>Metazoa</taxon>
        <taxon>Spiralia</taxon>
        <taxon>Lophotrochozoa</taxon>
        <taxon>Mollusca</taxon>
        <taxon>Bivalvia</taxon>
        <taxon>Autobranchia</taxon>
        <taxon>Heteroconchia</taxon>
        <taxon>Euheterodonta</taxon>
        <taxon>Imparidentia</taxon>
        <taxon>Neoheterodontei</taxon>
        <taxon>Myida</taxon>
        <taxon>Dreissenoidea</taxon>
        <taxon>Dreissenidae</taxon>
        <taxon>Dreissena</taxon>
    </lineage>
</organism>
<evidence type="ECO:0000256" key="23">
    <source>
        <dbReference type="ARBA" id="ARBA00043825"/>
    </source>
</evidence>
<dbReference type="GO" id="GO:0005739">
    <property type="term" value="C:mitochondrion"/>
    <property type="evidence" value="ECO:0007669"/>
    <property type="project" value="UniProtKB-SubCell"/>
</dbReference>
<evidence type="ECO:0000256" key="8">
    <source>
        <dbReference type="ARBA" id="ARBA00033660"/>
    </source>
</evidence>
<evidence type="ECO:0000256" key="11">
    <source>
        <dbReference type="ARBA" id="ARBA00041662"/>
    </source>
</evidence>
<comment type="catalytic activity">
    <reaction evidence="24">
        <text>2-oxopentanoate + N(omega),N(omega)-dimethyl-L-arginine = 5-(3,3-dimethylguanidino)-2-oxopentanoate + L-2-aminopentanoate</text>
        <dbReference type="Rhea" id="RHEA:77359"/>
        <dbReference type="ChEBI" id="CHEBI:28644"/>
        <dbReference type="ChEBI" id="CHEBI:58326"/>
        <dbReference type="ChEBI" id="CHEBI:58441"/>
        <dbReference type="ChEBI" id="CHEBI:197301"/>
    </reaction>
</comment>
<comment type="subunit">
    <text evidence="4">Homotetramer.</text>
</comment>
<comment type="catalytic activity">
    <reaction evidence="16">
        <text>(2S)-2-aminobutanoate + glyoxylate = 2-oxobutanoate + glycine</text>
        <dbReference type="Rhea" id="RHEA:77339"/>
        <dbReference type="ChEBI" id="CHEBI:16763"/>
        <dbReference type="ChEBI" id="CHEBI:36655"/>
        <dbReference type="ChEBI" id="CHEBI:57305"/>
        <dbReference type="ChEBI" id="CHEBI:74359"/>
    </reaction>
</comment>
<dbReference type="Proteomes" id="UP000828390">
    <property type="component" value="Unassembled WGS sequence"/>
</dbReference>
<evidence type="ECO:0000256" key="20">
    <source>
        <dbReference type="ARBA" id="ARBA00043758"/>
    </source>
</evidence>
<sequence length="60" mass="6036">MAKGIGNGYPLAAVVTTPEIAAGLGKALHFNTFGGNPVGSAIGSAVLDVSALWLLWLPTE</sequence>
<dbReference type="SUPFAM" id="SSF53383">
    <property type="entry name" value="PLP-dependent transferases"/>
    <property type="match status" value="1"/>
</dbReference>
<evidence type="ECO:0000256" key="18">
    <source>
        <dbReference type="ARBA" id="ARBA00043749"/>
    </source>
</evidence>
<evidence type="ECO:0000256" key="16">
    <source>
        <dbReference type="ARBA" id="ARBA00043679"/>
    </source>
</evidence>
<comment type="catalytic activity">
    <reaction evidence="15">
        <text>N(omega),N(omega)-dimethyl-L-arginine + pyruvate = 5-(3,3-dimethylguanidino)-2-oxopentanoate + L-alanine</text>
        <dbReference type="Rhea" id="RHEA:77303"/>
        <dbReference type="ChEBI" id="CHEBI:15361"/>
        <dbReference type="ChEBI" id="CHEBI:57972"/>
        <dbReference type="ChEBI" id="CHEBI:58326"/>
        <dbReference type="ChEBI" id="CHEBI:197301"/>
    </reaction>
</comment>
<dbReference type="GO" id="GO:0008453">
    <property type="term" value="F:alanine-glyoxylate transaminase activity"/>
    <property type="evidence" value="ECO:0007669"/>
    <property type="project" value="UniProtKB-EC"/>
</dbReference>
<evidence type="ECO:0000256" key="15">
    <source>
        <dbReference type="ARBA" id="ARBA00043669"/>
    </source>
</evidence>
<comment type="catalytic activity">
    <reaction evidence="19">
        <text>2-oxobutanoate + L-alanine = (2S)-2-aminobutanoate + pyruvate</text>
        <dbReference type="Rhea" id="RHEA:77355"/>
        <dbReference type="ChEBI" id="CHEBI:15361"/>
        <dbReference type="ChEBI" id="CHEBI:16763"/>
        <dbReference type="ChEBI" id="CHEBI:57972"/>
        <dbReference type="ChEBI" id="CHEBI:74359"/>
        <dbReference type="EC" id="2.6.1.44"/>
    </reaction>
</comment>
<evidence type="ECO:0000256" key="24">
    <source>
        <dbReference type="ARBA" id="ARBA00043826"/>
    </source>
</evidence>
<evidence type="ECO:0000256" key="35">
    <source>
        <dbReference type="ARBA" id="ARBA00058068"/>
    </source>
</evidence>
<dbReference type="GO" id="GO:0009436">
    <property type="term" value="P:glyoxylate catabolic process"/>
    <property type="evidence" value="ECO:0007669"/>
    <property type="project" value="TreeGrafter"/>
</dbReference>
<dbReference type="InterPro" id="IPR015421">
    <property type="entry name" value="PyrdxlP-dep_Trfase_major"/>
</dbReference>
<evidence type="ECO:0000256" key="34">
    <source>
        <dbReference type="ARBA" id="ARBA00049480"/>
    </source>
</evidence>
<dbReference type="InterPro" id="IPR015424">
    <property type="entry name" value="PyrdxlP-dep_Trfase"/>
</dbReference>
<comment type="catalytic activity">
    <reaction evidence="28">
        <text>N(omega),N(omega)-dimethyl-L-arginine + glyoxylate = 5-(3,3-dimethylguanidino)-2-oxopentanoate + glycine</text>
        <dbReference type="Rhea" id="RHEA:77311"/>
        <dbReference type="ChEBI" id="CHEBI:36655"/>
        <dbReference type="ChEBI" id="CHEBI:57305"/>
        <dbReference type="ChEBI" id="CHEBI:58326"/>
        <dbReference type="ChEBI" id="CHEBI:197301"/>
    </reaction>
</comment>
<evidence type="ECO:0000256" key="32">
    <source>
        <dbReference type="ARBA" id="ARBA00048760"/>
    </source>
</evidence>
<evidence type="ECO:0000256" key="27">
    <source>
        <dbReference type="ARBA" id="ARBA00044258"/>
    </source>
</evidence>
<keyword evidence="6" id="KW-0032">Aminotransferase</keyword>
<evidence type="ECO:0000313" key="37">
    <source>
        <dbReference type="Proteomes" id="UP000828390"/>
    </source>
</evidence>
<evidence type="ECO:0000256" key="25">
    <source>
        <dbReference type="ARBA" id="ARBA00044055"/>
    </source>
</evidence>
<evidence type="ECO:0000256" key="6">
    <source>
        <dbReference type="ARBA" id="ARBA00022576"/>
    </source>
</evidence>
<name>A0A9D4DYN0_DREPO</name>
<comment type="catalytic activity">
    <reaction evidence="30">
        <text>2-oxohexanoate + N(omega),N(omega)-dimethyl-L-arginine = L-2-aminohexanoate + 5-(3,3-dimethylguanidino)-2-oxopentanoate</text>
        <dbReference type="Rhea" id="RHEA:77363"/>
        <dbReference type="ChEBI" id="CHEBI:35177"/>
        <dbReference type="ChEBI" id="CHEBI:58326"/>
        <dbReference type="ChEBI" id="CHEBI:58455"/>
        <dbReference type="ChEBI" id="CHEBI:197301"/>
    </reaction>
</comment>
<evidence type="ECO:0000256" key="31">
    <source>
        <dbReference type="ARBA" id="ARBA00048560"/>
    </source>
</evidence>
<dbReference type="GO" id="GO:0019481">
    <property type="term" value="P:L-alanine catabolic process, by transamination"/>
    <property type="evidence" value="ECO:0007669"/>
    <property type="project" value="TreeGrafter"/>
</dbReference>
<comment type="catalytic activity">
    <reaction evidence="8">
        <text>glyoxylate + L-alanine = glycine + pyruvate</text>
        <dbReference type="Rhea" id="RHEA:24248"/>
        <dbReference type="ChEBI" id="CHEBI:15361"/>
        <dbReference type="ChEBI" id="CHEBI:36655"/>
        <dbReference type="ChEBI" id="CHEBI:57305"/>
        <dbReference type="ChEBI" id="CHEBI:57972"/>
        <dbReference type="EC" id="2.6.1.44"/>
    </reaction>
    <physiologicalReaction direction="left-to-right" evidence="8">
        <dbReference type="Rhea" id="RHEA:24249"/>
    </physiologicalReaction>
</comment>
<dbReference type="EC" id="2.6.1.44" evidence="5"/>
<evidence type="ECO:0000256" key="21">
    <source>
        <dbReference type="ARBA" id="ARBA00043777"/>
    </source>
</evidence>
<dbReference type="InterPro" id="IPR005814">
    <property type="entry name" value="Aminotrans_3"/>
</dbReference>
<evidence type="ECO:0000256" key="5">
    <source>
        <dbReference type="ARBA" id="ARBA00013049"/>
    </source>
</evidence>
<comment type="catalytic activity">
    <reaction evidence="20">
        <text>N(omega)-methyl-L-arginine + pyruvate = 5-(3-methylguanidino)-2-oxopentanoate + L-alanine</text>
        <dbReference type="Rhea" id="RHEA:77319"/>
        <dbReference type="ChEBI" id="CHEBI:15361"/>
        <dbReference type="ChEBI" id="CHEBI:57972"/>
        <dbReference type="ChEBI" id="CHEBI:114953"/>
        <dbReference type="ChEBI" id="CHEBI:197314"/>
    </reaction>
</comment>
<evidence type="ECO:0000256" key="12">
    <source>
        <dbReference type="ARBA" id="ARBA00041845"/>
    </source>
</evidence>
<comment type="catalytic activity">
    <reaction evidence="23">
        <text>3-oxopropanoate + L-alanine = beta-alanine + pyruvate</text>
        <dbReference type="Rhea" id="RHEA:14077"/>
        <dbReference type="ChEBI" id="CHEBI:15361"/>
        <dbReference type="ChEBI" id="CHEBI:33190"/>
        <dbReference type="ChEBI" id="CHEBI:57966"/>
        <dbReference type="ChEBI" id="CHEBI:57972"/>
        <dbReference type="EC" id="2.6.1.18"/>
    </reaction>
    <physiologicalReaction direction="right-to-left" evidence="23">
        <dbReference type="Rhea" id="RHEA:14079"/>
    </physiologicalReaction>
</comment>
<dbReference type="GO" id="GO:0047305">
    <property type="term" value="F:(R)-3-amino-2-methylpropionate-pyruvate transaminase activity"/>
    <property type="evidence" value="ECO:0007669"/>
    <property type="project" value="UniProtKB-EC"/>
</dbReference>
<evidence type="ECO:0000256" key="22">
    <source>
        <dbReference type="ARBA" id="ARBA00043798"/>
    </source>
</evidence>
<comment type="catalytic activity">
    <reaction evidence="33">
        <text>oxaloacetate + L-alanine = L-aspartate + pyruvate</text>
        <dbReference type="Rhea" id="RHEA:77347"/>
        <dbReference type="ChEBI" id="CHEBI:15361"/>
        <dbReference type="ChEBI" id="CHEBI:16452"/>
        <dbReference type="ChEBI" id="CHEBI:29991"/>
        <dbReference type="ChEBI" id="CHEBI:57972"/>
    </reaction>
</comment>
<evidence type="ECO:0000256" key="14">
    <source>
        <dbReference type="ARBA" id="ARBA00042669"/>
    </source>
</evidence>
<evidence type="ECO:0000256" key="17">
    <source>
        <dbReference type="ARBA" id="ARBA00043726"/>
    </source>
</evidence>
<dbReference type="PANTHER" id="PTHR45688:SF3">
    <property type="entry name" value="ALANINE--GLYOXYLATE AMINOTRANSFERASE 2, MITOCHONDRIAL"/>
    <property type="match status" value="1"/>
</dbReference>
<protein>
    <recommendedName>
        <fullName evidence="10">Alanine--glyoxylate aminotransferase 2, mitochondrial</fullName>
        <ecNumber evidence="25">2.6.1.18</ecNumber>
        <ecNumber evidence="9">2.6.1.40</ecNumber>
        <ecNumber evidence="5">2.6.1.44</ecNumber>
    </recommendedName>
    <alternativeName>
        <fullName evidence="11">(R)-3-amino-2-methylpropionate--pyruvate transaminase</fullName>
    </alternativeName>
    <alternativeName>
        <fullName evidence="13">Beta-ALAAT II</fullName>
    </alternativeName>
    <alternativeName>
        <fullName evidence="14">Beta-alanine-pyruvate aminotransferase</fullName>
    </alternativeName>
    <alternativeName>
        <fullName evidence="27">D-3-aminoisobutyrate-pyruvate aminotransferase</fullName>
    </alternativeName>
    <alternativeName>
        <fullName evidence="12">D-AIBAT</fullName>
    </alternativeName>
    <alternativeName>
        <fullName evidence="26">D-beta-aminoisobutyrate-pyruvate aminotransferase</fullName>
    </alternativeName>
</protein>
<comment type="catalytic activity">
    <reaction evidence="29">
        <text>L-ornithine + glyoxylate = 5-amino-2-oxopentanoate + glycine</text>
        <dbReference type="Rhea" id="RHEA:77331"/>
        <dbReference type="ChEBI" id="CHEBI:36655"/>
        <dbReference type="ChEBI" id="CHEBI:46911"/>
        <dbReference type="ChEBI" id="CHEBI:57305"/>
        <dbReference type="ChEBI" id="CHEBI:58802"/>
    </reaction>
</comment>
<evidence type="ECO:0000256" key="26">
    <source>
        <dbReference type="ARBA" id="ARBA00044257"/>
    </source>
</evidence>
<evidence type="ECO:0000256" key="19">
    <source>
        <dbReference type="ARBA" id="ARBA00043751"/>
    </source>
</evidence>
<evidence type="ECO:0000256" key="3">
    <source>
        <dbReference type="ARBA" id="ARBA00008954"/>
    </source>
</evidence>
<comment type="subcellular location">
    <subcellularLocation>
        <location evidence="2">Mitochondrion</location>
    </subcellularLocation>
</comment>
<evidence type="ECO:0000256" key="30">
    <source>
        <dbReference type="ARBA" id="ARBA00048500"/>
    </source>
</evidence>
<keyword evidence="37" id="KW-1185">Reference proteome</keyword>
<comment type="function">
    <text evidence="35">Multifunctional aminotransferase with a broad substrate specificity. Catalyzes the conversion of glyoxylate to glycine using alanine as the amino donor. Catalyzes metabolism of not L- but the D-isomer of D-beta-aminoisobutyric acid to generate 2-methyl-3-oxopropanoate and alanine. Catalyzes the transfer of the amino group from beta-alanine to pyruvate to yield L-alanine and 3-oxopropanoate. Can metabolize NG-monomethyl-L-arginine (NMMA), asymmetric NG,NG-dimethyl-L-arginine (ADMA) and symmetric NG,N'G-dimethyl-L-arginine (SDMA). ADMA is a potent inhibitor of nitric-oxide (NO) synthase, and this activity provides mechanism through which the kidney regulates blood pressure.</text>
</comment>
<dbReference type="GO" id="GO:0030170">
    <property type="term" value="F:pyridoxal phosphate binding"/>
    <property type="evidence" value="ECO:0007669"/>
    <property type="project" value="InterPro"/>
</dbReference>
<dbReference type="EMBL" id="JAIWYP010000009">
    <property type="protein sequence ID" value="KAH3768870.1"/>
    <property type="molecule type" value="Genomic_DNA"/>
</dbReference>
<evidence type="ECO:0000256" key="9">
    <source>
        <dbReference type="ARBA" id="ARBA00039130"/>
    </source>
</evidence>
<dbReference type="AlphaFoldDB" id="A0A9D4DYN0"/>
<evidence type="ECO:0000256" key="13">
    <source>
        <dbReference type="ARBA" id="ARBA00042611"/>
    </source>
</evidence>
<evidence type="ECO:0000256" key="4">
    <source>
        <dbReference type="ARBA" id="ARBA00011881"/>
    </source>
</evidence>
<accession>A0A9D4DYN0</accession>
<comment type="catalytic activity">
    <reaction evidence="18">
        <text>N(omega),N(omega)-dimethyl-L-arginine + oxaloacetate = 5-(3,3-dimethylguanidino)-2-oxopentanoate + L-aspartate</text>
        <dbReference type="Rhea" id="RHEA:77343"/>
        <dbReference type="ChEBI" id="CHEBI:16452"/>
        <dbReference type="ChEBI" id="CHEBI:29991"/>
        <dbReference type="ChEBI" id="CHEBI:58326"/>
        <dbReference type="ChEBI" id="CHEBI:197301"/>
    </reaction>
</comment>
<dbReference type="PANTHER" id="PTHR45688">
    <property type="match status" value="1"/>
</dbReference>
<evidence type="ECO:0000256" key="29">
    <source>
        <dbReference type="ARBA" id="ARBA00048264"/>
    </source>
</evidence>
<dbReference type="Pfam" id="PF00202">
    <property type="entry name" value="Aminotran_3"/>
    <property type="match status" value="1"/>
</dbReference>
<comment type="catalytic activity">
    <reaction evidence="21">
        <text>L-ornithine + pyruvate = 5-amino-2-oxopentanoate + L-alanine</text>
        <dbReference type="Rhea" id="RHEA:77327"/>
        <dbReference type="ChEBI" id="CHEBI:15361"/>
        <dbReference type="ChEBI" id="CHEBI:46911"/>
        <dbReference type="ChEBI" id="CHEBI:57972"/>
        <dbReference type="ChEBI" id="CHEBI:58802"/>
    </reaction>
</comment>
<comment type="catalytic activity">
    <reaction evidence="17">
        <text>(R)-3-amino-2-methylpropanoate + pyruvate = 2-methyl-3-oxopropanoate + L-alanine</text>
        <dbReference type="Rhea" id="RHEA:18393"/>
        <dbReference type="ChEBI" id="CHEBI:15361"/>
        <dbReference type="ChEBI" id="CHEBI:57700"/>
        <dbReference type="ChEBI" id="CHEBI:57731"/>
        <dbReference type="ChEBI" id="CHEBI:57972"/>
        <dbReference type="EC" id="2.6.1.40"/>
    </reaction>
    <physiologicalReaction direction="left-to-right" evidence="17">
        <dbReference type="Rhea" id="RHEA:18394"/>
    </physiologicalReaction>
</comment>
<comment type="caution">
    <text evidence="36">The sequence shown here is derived from an EMBL/GenBank/DDBJ whole genome shotgun (WGS) entry which is preliminary data.</text>
</comment>
<dbReference type="EC" id="2.6.1.18" evidence="25"/>
<keyword evidence="7" id="KW-0808">Transferase</keyword>
<comment type="catalytic activity">
    <reaction evidence="22">
        <text>N(omega),N('omega)-dimethyl-L-arginine + pyruvate = 5-(3,3'-dimethylguanidino)-2-oxopentanoate + L-alanine</text>
        <dbReference type="Rhea" id="RHEA:77307"/>
        <dbReference type="ChEBI" id="CHEBI:15361"/>
        <dbReference type="ChEBI" id="CHEBI:57972"/>
        <dbReference type="ChEBI" id="CHEBI:197308"/>
        <dbReference type="ChEBI" id="CHEBI:197310"/>
    </reaction>
</comment>
<evidence type="ECO:0000256" key="7">
    <source>
        <dbReference type="ARBA" id="ARBA00022679"/>
    </source>
</evidence>
<comment type="cofactor">
    <cofactor evidence="1">
        <name>pyridoxal 5'-phosphate</name>
        <dbReference type="ChEBI" id="CHEBI:597326"/>
    </cofactor>
</comment>
<evidence type="ECO:0000256" key="28">
    <source>
        <dbReference type="ARBA" id="ARBA00047892"/>
    </source>
</evidence>
<evidence type="ECO:0000256" key="2">
    <source>
        <dbReference type="ARBA" id="ARBA00004173"/>
    </source>
</evidence>
<reference evidence="36" key="1">
    <citation type="journal article" date="2019" name="bioRxiv">
        <title>The Genome of the Zebra Mussel, Dreissena polymorpha: A Resource for Invasive Species Research.</title>
        <authorList>
            <person name="McCartney M.A."/>
            <person name="Auch B."/>
            <person name="Kono T."/>
            <person name="Mallez S."/>
            <person name="Zhang Y."/>
            <person name="Obille A."/>
            <person name="Becker A."/>
            <person name="Abrahante J.E."/>
            <person name="Garbe J."/>
            <person name="Badalamenti J.P."/>
            <person name="Herman A."/>
            <person name="Mangelson H."/>
            <person name="Liachko I."/>
            <person name="Sullivan S."/>
            <person name="Sone E.D."/>
            <person name="Koren S."/>
            <person name="Silverstein K.A.T."/>
            <person name="Beckman K.B."/>
            <person name="Gohl D.M."/>
        </authorList>
    </citation>
    <scope>NUCLEOTIDE SEQUENCE</scope>
    <source>
        <strain evidence="36">Duluth1</strain>
        <tissue evidence="36">Whole animal</tissue>
    </source>
</reference>
<dbReference type="GO" id="GO:0016223">
    <property type="term" value="F:beta-alanine:pyruvate transaminase activity"/>
    <property type="evidence" value="ECO:0007669"/>
    <property type="project" value="UniProtKB-EC"/>
</dbReference>
<comment type="similarity">
    <text evidence="3">Belongs to the class-III pyridoxal-phosphate-dependent aminotransferase family.</text>
</comment>
<reference evidence="36" key="2">
    <citation type="submission" date="2020-11" db="EMBL/GenBank/DDBJ databases">
        <authorList>
            <person name="McCartney M.A."/>
            <person name="Auch B."/>
            <person name="Kono T."/>
            <person name="Mallez S."/>
            <person name="Becker A."/>
            <person name="Gohl D.M."/>
            <person name="Silverstein K.A.T."/>
            <person name="Koren S."/>
            <person name="Bechman K.B."/>
            <person name="Herman A."/>
            <person name="Abrahante J.E."/>
            <person name="Garbe J."/>
        </authorList>
    </citation>
    <scope>NUCLEOTIDE SEQUENCE</scope>
    <source>
        <strain evidence="36">Duluth1</strain>
        <tissue evidence="36">Whole animal</tissue>
    </source>
</reference>
<evidence type="ECO:0000256" key="10">
    <source>
        <dbReference type="ARBA" id="ARBA00039862"/>
    </source>
</evidence>
<gene>
    <name evidence="36" type="ORF">DPMN_170086</name>
</gene>
<comment type="catalytic activity">
    <reaction evidence="31">
        <text>N(omega),N(omega)-dimethyl-L-arginine + 2-oxobutanoate = 5-(3,3-dimethylguanidino)-2-oxopentanoate + (2S)-2-aminobutanoate</text>
        <dbReference type="Rhea" id="RHEA:77351"/>
        <dbReference type="ChEBI" id="CHEBI:16763"/>
        <dbReference type="ChEBI" id="CHEBI:58326"/>
        <dbReference type="ChEBI" id="CHEBI:74359"/>
        <dbReference type="ChEBI" id="CHEBI:197301"/>
    </reaction>
</comment>
<evidence type="ECO:0000313" key="36">
    <source>
        <dbReference type="EMBL" id="KAH3768870.1"/>
    </source>
</evidence>
<evidence type="ECO:0000256" key="33">
    <source>
        <dbReference type="ARBA" id="ARBA00048916"/>
    </source>
</evidence>
<comment type="catalytic activity">
    <reaction evidence="34">
        <text>N(omega),N('omega)-dimethyl-L-arginine + glyoxylate = 5-(3,3'-dimethylguanidino)-2-oxopentanoate + glycine</text>
        <dbReference type="Rhea" id="RHEA:77315"/>
        <dbReference type="ChEBI" id="CHEBI:36655"/>
        <dbReference type="ChEBI" id="CHEBI:57305"/>
        <dbReference type="ChEBI" id="CHEBI:197308"/>
        <dbReference type="ChEBI" id="CHEBI:197310"/>
    </reaction>
</comment>
<dbReference type="Gene3D" id="3.40.640.10">
    <property type="entry name" value="Type I PLP-dependent aspartate aminotransferase-like (Major domain)"/>
    <property type="match status" value="1"/>
</dbReference>
<dbReference type="EC" id="2.6.1.40" evidence="9"/>
<proteinExistence type="inferred from homology"/>